<dbReference type="EnsemblPlants" id="KQK86849">
    <property type="protein sequence ID" value="KQK86849"/>
    <property type="gene ID" value="SETIT_038304mg"/>
</dbReference>
<organism evidence="1 2">
    <name type="scientific">Setaria italica</name>
    <name type="common">Foxtail millet</name>
    <name type="synonym">Panicum italicum</name>
    <dbReference type="NCBI Taxonomy" id="4555"/>
    <lineage>
        <taxon>Eukaryota</taxon>
        <taxon>Viridiplantae</taxon>
        <taxon>Streptophyta</taxon>
        <taxon>Embryophyta</taxon>
        <taxon>Tracheophyta</taxon>
        <taxon>Spermatophyta</taxon>
        <taxon>Magnoliopsida</taxon>
        <taxon>Liliopsida</taxon>
        <taxon>Poales</taxon>
        <taxon>Poaceae</taxon>
        <taxon>PACMAD clade</taxon>
        <taxon>Panicoideae</taxon>
        <taxon>Panicodae</taxon>
        <taxon>Paniceae</taxon>
        <taxon>Cenchrinae</taxon>
        <taxon>Setaria</taxon>
    </lineage>
</organism>
<sequence>MFQFLKSNACLVFRSICIPNLPFSFHCNTGSWPGRHGGPSSSHMPTGSSSVFCLYFSHAYKKCSYFLKRLHKVLLDFIFQV</sequence>
<accession>K4AHE7</accession>
<dbReference type="Proteomes" id="UP000004995">
    <property type="component" value="Unassembled WGS sequence"/>
</dbReference>
<name>K4AHE7_SETIT</name>
<dbReference type="EMBL" id="AGNK02005345">
    <property type="status" value="NOT_ANNOTATED_CDS"/>
    <property type="molecule type" value="Genomic_DNA"/>
</dbReference>
<dbReference type="AlphaFoldDB" id="K4AHE7"/>
<dbReference type="Gramene" id="KQK86849">
    <property type="protein sequence ID" value="KQK86849"/>
    <property type="gene ID" value="SETIT_038304mg"/>
</dbReference>
<dbReference type="HOGENOM" id="CLU_2578428_0_0_1"/>
<dbReference type="InParanoid" id="K4AHE7"/>
<evidence type="ECO:0000313" key="2">
    <source>
        <dbReference type="Proteomes" id="UP000004995"/>
    </source>
</evidence>
<keyword evidence="2" id="KW-1185">Reference proteome</keyword>
<reference evidence="2" key="1">
    <citation type="journal article" date="2012" name="Nat. Biotechnol.">
        <title>Reference genome sequence of the model plant Setaria.</title>
        <authorList>
            <person name="Bennetzen J.L."/>
            <person name="Schmutz J."/>
            <person name="Wang H."/>
            <person name="Percifield R."/>
            <person name="Hawkins J."/>
            <person name="Pontaroli A.C."/>
            <person name="Estep M."/>
            <person name="Feng L."/>
            <person name="Vaughn J.N."/>
            <person name="Grimwood J."/>
            <person name="Jenkins J."/>
            <person name="Barry K."/>
            <person name="Lindquist E."/>
            <person name="Hellsten U."/>
            <person name="Deshpande S."/>
            <person name="Wang X."/>
            <person name="Wu X."/>
            <person name="Mitros T."/>
            <person name="Triplett J."/>
            <person name="Yang X."/>
            <person name="Ye C.Y."/>
            <person name="Mauro-Herrera M."/>
            <person name="Wang L."/>
            <person name="Li P."/>
            <person name="Sharma M."/>
            <person name="Sharma R."/>
            <person name="Ronald P.C."/>
            <person name="Panaud O."/>
            <person name="Kellogg E.A."/>
            <person name="Brutnell T.P."/>
            <person name="Doust A.N."/>
            <person name="Tuskan G.A."/>
            <person name="Rokhsar D."/>
            <person name="Devos K.M."/>
        </authorList>
    </citation>
    <scope>NUCLEOTIDE SEQUENCE [LARGE SCALE GENOMIC DNA]</scope>
    <source>
        <strain evidence="2">cv. Yugu1</strain>
    </source>
</reference>
<evidence type="ECO:0000313" key="1">
    <source>
        <dbReference type="EnsemblPlants" id="KQK86849"/>
    </source>
</evidence>
<protein>
    <submittedName>
        <fullName evidence="1">Uncharacterized protein</fullName>
    </submittedName>
</protein>
<proteinExistence type="predicted"/>
<reference evidence="1" key="2">
    <citation type="submission" date="2018-08" db="UniProtKB">
        <authorList>
            <consortium name="EnsemblPlants"/>
        </authorList>
    </citation>
    <scope>IDENTIFICATION</scope>
    <source>
        <strain evidence="1">Yugu1</strain>
    </source>
</reference>